<dbReference type="AlphaFoldDB" id="A0A3Q9I996"/>
<dbReference type="KEGG" id="plut:EI981_05875"/>
<sequence>MLRTLGINAIYDEKEYEFIDLDDGTFALISNDNNDLNRGFVKVINSSNRFIKYVKLEELSFIYQKDTEVKYKGDIFIGSIIEGNQIMLYTRDVPLGKKHNMMMRDKDEYYLHVDLKEVDEIIQILKPLSQYTKK</sequence>
<evidence type="ECO:0000313" key="2">
    <source>
        <dbReference type="Proteomes" id="UP000270678"/>
    </source>
</evidence>
<accession>A0A3Q9I996</accession>
<gene>
    <name evidence="1" type="ORF">EI981_05875</name>
</gene>
<dbReference type="OrthoDB" id="3213544at2"/>
<dbReference type="EMBL" id="CP034346">
    <property type="protein sequence ID" value="AZS14027.1"/>
    <property type="molecule type" value="Genomic_DNA"/>
</dbReference>
<dbReference type="RefSeq" id="WP_126996287.1">
    <property type="nucleotide sequence ID" value="NZ_CP034346.1"/>
</dbReference>
<protein>
    <submittedName>
        <fullName evidence="1">Uncharacterized protein</fullName>
    </submittedName>
</protein>
<name>A0A3Q9I996_9BACL</name>
<reference evidence="2" key="1">
    <citation type="submission" date="2018-12" db="EMBL/GenBank/DDBJ databases">
        <title>Complete genome sequence of Paenibacillus sp. MBLB1234.</title>
        <authorList>
            <person name="Nam Y.-D."/>
            <person name="Kang J."/>
            <person name="Chung W.-H."/>
            <person name="Park Y.S."/>
        </authorList>
    </citation>
    <scope>NUCLEOTIDE SEQUENCE [LARGE SCALE GENOMIC DNA]</scope>
    <source>
        <strain evidence="2">MBLB1234</strain>
    </source>
</reference>
<dbReference type="Proteomes" id="UP000270678">
    <property type="component" value="Chromosome"/>
</dbReference>
<proteinExistence type="predicted"/>
<keyword evidence="2" id="KW-1185">Reference proteome</keyword>
<evidence type="ECO:0000313" key="1">
    <source>
        <dbReference type="EMBL" id="AZS14027.1"/>
    </source>
</evidence>
<organism evidence="1 2">
    <name type="scientific">Paenibacillus lutimineralis</name>
    <dbReference type="NCBI Taxonomy" id="2707005"/>
    <lineage>
        <taxon>Bacteria</taxon>
        <taxon>Bacillati</taxon>
        <taxon>Bacillota</taxon>
        <taxon>Bacilli</taxon>
        <taxon>Bacillales</taxon>
        <taxon>Paenibacillaceae</taxon>
        <taxon>Paenibacillus</taxon>
    </lineage>
</organism>